<dbReference type="SUPFAM" id="SSF49265">
    <property type="entry name" value="Fibronectin type III"/>
    <property type="match status" value="1"/>
</dbReference>
<accession>A0A2M8ASJ9</accession>
<dbReference type="InterPro" id="IPR013783">
    <property type="entry name" value="Ig-like_fold"/>
</dbReference>
<proteinExistence type="predicted"/>
<dbReference type="EMBL" id="PFUI01000197">
    <property type="protein sequence ID" value="PJB29089.1"/>
    <property type="molecule type" value="Genomic_DNA"/>
</dbReference>
<dbReference type="Gene3D" id="2.60.40.10">
    <property type="entry name" value="Immunoglobulins"/>
    <property type="match status" value="2"/>
</dbReference>
<dbReference type="InterPro" id="IPR036116">
    <property type="entry name" value="FN3_sf"/>
</dbReference>
<dbReference type="AlphaFoldDB" id="A0A2M8ASJ9"/>
<gene>
    <name evidence="1" type="ORF">CO110_07650</name>
</gene>
<reference evidence="2" key="1">
    <citation type="submission" date="2017-09" db="EMBL/GenBank/DDBJ databases">
        <title>Depth-based differentiation of microbial function through sediment-hosted aquifers and enrichment of novel symbionts in the deep terrestrial subsurface.</title>
        <authorList>
            <person name="Probst A.J."/>
            <person name="Ladd B."/>
            <person name="Jarett J.K."/>
            <person name="Geller-Mcgrath D.E."/>
            <person name="Sieber C.M.K."/>
            <person name="Emerson J.B."/>
            <person name="Anantharaman K."/>
            <person name="Thomas B.C."/>
            <person name="Malmstrom R."/>
            <person name="Stieglmeier M."/>
            <person name="Klingl A."/>
            <person name="Woyke T."/>
            <person name="Ryan C.M."/>
            <person name="Banfield J.F."/>
        </authorList>
    </citation>
    <scope>NUCLEOTIDE SEQUENCE [LARGE SCALE GENOMIC DNA]</scope>
</reference>
<dbReference type="Proteomes" id="UP000231366">
    <property type="component" value="Unassembled WGS sequence"/>
</dbReference>
<dbReference type="InterPro" id="IPR026444">
    <property type="entry name" value="Secre_tail"/>
</dbReference>
<feature type="non-terminal residue" evidence="1">
    <location>
        <position position="1"/>
    </location>
</feature>
<organism evidence="1 2">
    <name type="scientific">Candidatus Desantisbacteria bacterium CG_4_9_14_3_um_filter_40_11</name>
    <dbReference type="NCBI Taxonomy" id="1974546"/>
    <lineage>
        <taxon>Bacteria</taxon>
        <taxon>Candidatus Desantisiibacteriota</taxon>
    </lineage>
</organism>
<dbReference type="NCBIfam" id="TIGR04183">
    <property type="entry name" value="Por_Secre_tail"/>
    <property type="match status" value="1"/>
</dbReference>
<protein>
    <recommendedName>
        <fullName evidence="3">Fibronectin type-III domain-containing protein</fullName>
    </recommendedName>
</protein>
<comment type="caution">
    <text evidence="1">The sequence shown here is derived from an EMBL/GenBank/DDBJ whole genome shotgun (WGS) entry which is preliminary data.</text>
</comment>
<evidence type="ECO:0008006" key="3">
    <source>
        <dbReference type="Google" id="ProtNLM"/>
    </source>
</evidence>
<evidence type="ECO:0000313" key="1">
    <source>
        <dbReference type="EMBL" id="PJB29089.1"/>
    </source>
</evidence>
<name>A0A2M8ASJ9_9BACT</name>
<evidence type="ECO:0000313" key="2">
    <source>
        <dbReference type="Proteomes" id="UP000231366"/>
    </source>
</evidence>
<sequence>KLRDIEPPEGIGSFTVIGGEHEVNLSWENSGDVDYVYTTIVKRTDRFPGSPTDGSVLYIGTGTGYVDATVTDSTSYYYAGFSWDGTNYSTATLGSTSVMDKTPPAGVGSFTAIGKMGKVELSWSNPGDIDFGKVEIFRSTIDFPATRTGYFMVYRGTGTTDTDTQVTNGITYYYTAFTYDRVGNIGTASHATATPGIDTPPSAPGTVTEGYFDIDVTIGTWTIFWGAATDEESGINGYELQQRINDGEWKTIRDVAGNVIGVPSFWGSVGNVYYHRVRAMNGNGMWGSYTVSDGIRVVNSAEFVQAGSLKWITMDRSGININVSGGTETGVIAVSHKAVGNLPFSLLGKAYQVAVINETNEEIQPQGSITLTLFYPDPDDGNEEADTGYRIYWLDQNGWKIVPGKQSIEPASNQITVTLSHLSVYAVGIPVEGIMVYPNPFNPGRYADHTMVIFKGWNGYAKIRIYKLNGELIEEMDGQDMREWVPSADIASGVYIYVIDVQGGQKSSGKLAIIR</sequence>